<feature type="domain" description="Reverse transcriptase/retrotransposon-derived protein RNase H-like" evidence="2">
    <location>
        <begin position="6"/>
        <end position="65"/>
    </location>
</feature>
<feature type="non-terminal residue" evidence="3">
    <location>
        <position position="1"/>
    </location>
</feature>
<proteinExistence type="predicted"/>
<name>A0A392VEE1_9FABA</name>
<dbReference type="GO" id="GO:0003964">
    <property type="term" value="F:RNA-directed DNA polymerase activity"/>
    <property type="evidence" value="ECO:0007669"/>
    <property type="project" value="UniProtKB-KW"/>
</dbReference>
<keyword evidence="4" id="KW-1185">Reference proteome</keyword>
<evidence type="ECO:0000259" key="2">
    <source>
        <dbReference type="Pfam" id="PF17919"/>
    </source>
</evidence>
<dbReference type="InterPro" id="IPR043502">
    <property type="entry name" value="DNA/RNA_pol_sf"/>
</dbReference>
<keyword evidence="3" id="KW-0808">Transferase</keyword>
<dbReference type="InterPro" id="IPR041577">
    <property type="entry name" value="RT_RNaseH_2"/>
</dbReference>
<keyword evidence="3" id="KW-0695">RNA-directed DNA polymerase</keyword>
<dbReference type="InterPro" id="IPR050951">
    <property type="entry name" value="Retrovirus_Pol_polyprotein"/>
</dbReference>
<feature type="non-terminal residue" evidence="3">
    <location>
        <position position="66"/>
    </location>
</feature>
<dbReference type="Pfam" id="PF17919">
    <property type="entry name" value="RT_RNaseH_2"/>
    <property type="match status" value="1"/>
</dbReference>
<dbReference type="SUPFAM" id="SSF56672">
    <property type="entry name" value="DNA/RNA polymerases"/>
    <property type="match status" value="1"/>
</dbReference>
<dbReference type="Proteomes" id="UP000265520">
    <property type="component" value="Unassembled WGS sequence"/>
</dbReference>
<evidence type="ECO:0000313" key="4">
    <source>
        <dbReference type="Proteomes" id="UP000265520"/>
    </source>
</evidence>
<organism evidence="3 4">
    <name type="scientific">Trifolium medium</name>
    <dbReference type="NCBI Taxonomy" id="97028"/>
    <lineage>
        <taxon>Eukaryota</taxon>
        <taxon>Viridiplantae</taxon>
        <taxon>Streptophyta</taxon>
        <taxon>Embryophyta</taxon>
        <taxon>Tracheophyta</taxon>
        <taxon>Spermatophyta</taxon>
        <taxon>Magnoliopsida</taxon>
        <taxon>eudicotyledons</taxon>
        <taxon>Gunneridae</taxon>
        <taxon>Pentapetalae</taxon>
        <taxon>rosids</taxon>
        <taxon>fabids</taxon>
        <taxon>Fabales</taxon>
        <taxon>Fabaceae</taxon>
        <taxon>Papilionoideae</taxon>
        <taxon>50 kb inversion clade</taxon>
        <taxon>NPAAA clade</taxon>
        <taxon>Hologalegina</taxon>
        <taxon>IRL clade</taxon>
        <taxon>Trifolieae</taxon>
        <taxon>Trifolium</taxon>
    </lineage>
</organism>
<dbReference type="PANTHER" id="PTHR37984:SF5">
    <property type="entry name" value="PROTEIN NYNRIN-LIKE"/>
    <property type="match status" value="1"/>
</dbReference>
<evidence type="ECO:0000313" key="3">
    <source>
        <dbReference type="EMBL" id="MCI86748.1"/>
    </source>
</evidence>
<dbReference type="EMBL" id="LXQA011148598">
    <property type="protein sequence ID" value="MCI86748.1"/>
    <property type="molecule type" value="Genomic_DNA"/>
</dbReference>
<dbReference type="InterPro" id="IPR043128">
    <property type="entry name" value="Rev_trsase/Diguanyl_cyclase"/>
</dbReference>
<accession>A0A392VEE1</accession>
<comment type="caution">
    <text evidence="3">The sequence shown here is derived from an EMBL/GenBank/DDBJ whole genome shotgun (WGS) entry which is preliminary data.</text>
</comment>
<keyword evidence="1" id="KW-0511">Multifunctional enzyme</keyword>
<dbReference type="Gene3D" id="3.30.70.270">
    <property type="match status" value="1"/>
</dbReference>
<keyword evidence="3" id="KW-0548">Nucleotidyltransferase</keyword>
<protein>
    <submittedName>
        <fullName evidence="3">RNA-directed DNA polymerase (Reverse transcriptase)</fullName>
    </submittedName>
</protein>
<sequence length="66" mass="7240">KDSFKWCDEAQKAFEELKLRLTTAPVLALPDFSKEFVIECDASGGGIGASLMQEKRPVAYFSKALG</sequence>
<dbReference type="PANTHER" id="PTHR37984">
    <property type="entry name" value="PROTEIN CBG26694"/>
    <property type="match status" value="1"/>
</dbReference>
<dbReference type="Gene3D" id="3.10.20.370">
    <property type="match status" value="1"/>
</dbReference>
<evidence type="ECO:0000256" key="1">
    <source>
        <dbReference type="ARBA" id="ARBA00023268"/>
    </source>
</evidence>
<dbReference type="AlphaFoldDB" id="A0A392VEE1"/>
<reference evidence="3 4" key="1">
    <citation type="journal article" date="2018" name="Front. Plant Sci.">
        <title>Red Clover (Trifolium pratense) and Zigzag Clover (T. medium) - A Picture of Genomic Similarities and Differences.</title>
        <authorList>
            <person name="Dluhosova J."/>
            <person name="Istvanek J."/>
            <person name="Nedelnik J."/>
            <person name="Repkova J."/>
        </authorList>
    </citation>
    <scope>NUCLEOTIDE SEQUENCE [LARGE SCALE GENOMIC DNA]</scope>
    <source>
        <strain evidence="4">cv. 10/8</strain>
        <tissue evidence="3">Leaf</tissue>
    </source>
</reference>